<dbReference type="Gene3D" id="2.60.40.1880">
    <property type="entry name" value="Invasion associated locus B (IalB) protein"/>
    <property type="match status" value="1"/>
</dbReference>
<reference evidence="4 5" key="2">
    <citation type="journal article" date="2017" name="Genome Biol. Evol.">
        <title>Trajectories and Drivers of Genome Evolution in Surface-Associated Marine Phaeobacter.</title>
        <authorList>
            <person name="Freese H.M."/>
            <person name="Sikorski J."/>
            <person name="Bunk B."/>
            <person name="Scheuner C."/>
            <person name="Meier-Kolthoff J.P."/>
            <person name="Sproer C."/>
            <person name="Gram L."/>
            <person name="Overmann J."/>
        </authorList>
    </citation>
    <scope>NUCLEOTIDE SEQUENCE [LARGE SCALE GENOMIC DNA]</scope>
    <source>
        <strain evidence="2 5">P66</strain>
        <strain evidence="3 4">P88</strain>
    </source>
</reference>
<reference evidence="3 4" key="1">
    <citation type="journal article" date="2017" name="Front. Microbiol.">
        <title>Phaeobacter piscinae sp. nov., a species of the Roseobacter group and potential aquaculture probiont.</title>
        <authorList>
            <person name="Sonnenschein E.C."/>
            <person name="Phippen C.B.W."/>
            <person name="Nielsen K.F."/>
            <person name="Mateiu R.V."/>
            <person name="Melchiorsen J."/>
            <person name="Gram L."/>
            <person name="Overmann J."/>
            <person name="Freese H.M."/>
        </authorList>
    </citation>
    <scope>NUCLEOTIDE SEQUENCE [LARGE SCALE GENOMIC DNA]</scope>
    <source>
        <strain evidence="3 4">P88</strain>
    </source>
</reference>
<dbReference type="Pfam" id="PF06776">
    <property type="entry name" value="IalB"/>
    <property type="match status" value="1"/>
</dbReference>
<evidence type="ECO:0008006" key="6">
    <source>
        <dbReference type="Google" id="ProtNLM"/>
    </source>
</evidence>
<dbReference type="EMBL" id="CP010705">
    <property type="protein sequence ID" value="AUQ96521.1"/>
    <property type="molecule type" value="Genomic_DNA"/>
</dbReference>
<keyword evidence="1" id="KW-0732">Signal</keyword>
<feature type="signal peptide" evidence="1">
    <location>
        <begin position="1"/>
        <end position="39"/>
    </location>
</feature>
<proteinExistence type="predicted"/>
<accession>A0A2I7K1N3</accession>
<evidence type="ECO:0000313" key="5">
    <source>
        <dbReference type="Proteomes" id="UP000236536"/>
    </source>
</evidence>
<dbReference type="InterPro" id="IPR038696">
    <property type="entry name" value="IalB_sf"/>
</dbReference>
<evidence type="ECO:0000313" key="4">
    <source>
        <dbReference type="Proteomes" id="UP000236447"/>
    </source>
</evidence>
<gene>
    <name evidence="2" type="ORF">PhaeoP66_03794</name>
    <name evidence="3" type="ORF">PhaeoP88_03720</name>
</gene>
<evidence type="ECO:0000313" key="3">
    <source>
        <dbReference type="EMBL" id="AUR01033.1"/>
    </source>
</evidence>
<feature type="chain" id="PRO_5014407437" description="Invasion associated locus B (IalB) protein" evidence="1">
    <location>
        <begin position="40"/>
        <end position="192"/>
    </location>
</feature>
<name>A0A2I7K1N3_9RHOB</name>
<dbReference type="AlphaFoldDB" id="A0A2I7K1N3"/>
<dbReference type="InterPro" id="IPR010642">
    <property type="entry name" value="Invasion_prot_B"/>
</dbReference>
<dbReference type="EMBL" id="CP010725">
    <property type="protein sequence ID" value="AUR01033.1"/>
    <property type="molecule type" value="Genomic_DNA"/>
</dbReference>
<organism evidence="3 4">
    <name type="scientific">Phaeobacter inhibens</name>
    <dbReference type="NCBI Taxonomy" id="221822"/>
    <lineage>
        <taxon>Bacteria</taxon>
        <taxon>Pseudomonadati</taxon>
        <taxon>Pseudomonadota</taxon>
        <taxon>Alphaproteobacteria</taxon>
        <taxon>Rhodobacterales</taxon>
        <taxon>Roseobacteraceae</taxon>
        <taxon>Phaeobacter</taxon>
    </lineage>
</organism>
<keyword evidence="5" id="KW-1185">Reference proteome</keyword>
<protein>
    <recommendedName>
        <fullName evidence="6">Invasion associated locus B (IalB) protein</fullName>
    </recommendedName>
</protein>
<evidence type="ECO:0000313" key="2">
    <source>
        <dbReference type="EMBL" id="AUQ96521.1"/>
    </source>
</evidence>
<dbReference type="Proteomes" id="UP000236536">
    <property type="component" value="Chromosome"/>
</dbReference>
<dbReference type="Proteomes" id="UP000236447">
    <property type="component" value="Chromosome"/>
</dbReference>
<evidence type="ECO:0000256" key="1">
    <source>
        <dbReference type="SAM" id="SignalP"/>
    </source>
</evidence>
<sequence precursor="true">MSSCLFEVKTVLELGQMTSKLVRCIAGLCLAAMATSASAQQAESDNRVASNVDWSVFQGESPKECWGVSAPKETVNTRDGRVKAVRRGKIQLFVFYRPETGDKGQVTFTGGYPFAPGSTVNLAVGDTEFELFTEGEWAWPATAADDAKIITAMKRGAQAVLTARSARGTQTKDTFSLLGFTAAVEDAEKRCN</sequence>
<reference evidence="2 5" key="3">
    <citation type="journal article" date="2017" name="Int. J. Syst. Evol. Microbiol.">
        <title>Adaptation of Surface-Associated Bacteria to the Open Ocean: A Genomically Distinct Subpopulation of Phaeobacter gallaeciensis Colonizes Pacific Mesozooplankton.</title>
        <authorList>
            <person name="Freese H.M."/>
            <person name="Methner A."/>
            <person name="Overmann J."/>
        </authorList>
    </citation>
    <scope>NUCLEOTIDE SEQUENCE [LARGE SCALE GENOMIC DNA]</scope>
    <source>
        <strain evidence="2 5">P66</strain>
    </source>
</reference>